<dbReference type="InterPro" id="IPR019787">
    <property type="entry name" value="Znf_PHD-finger"/>
</dbReference>
<evidence type="ECO:0000256" key="1">
    <source>
        <dbReference type="ARBA" id="ARBA00004123"/>
    </source>
</evidence>
<feature type="region of interest" description="Disordered" evidence="12">
    <location>
        <begin position="2172"/>
        <end position="2193"/>
    </location>
</feature>
<keyword evidence="10" id="KW-0539">Nucleus</keyword>
<dbReference type="InterPro" id="IPR003889">
    <property type="entry name" value="FYrich_C"/>
</dbReference>
<dbReference type="Pfam" id="PF05965">
    <property type="entry name" value="FYRC"/>
    <property type="match status" value="1"/>
</dbReference>
<evidence type="ECO:0000256" key="9">
    <source>
        <dbReference type="ARBA" id="ARBA00023163"/>
    </source>
</evidence>
<feature type="region of interest" description="Disordered" evidence="12">
    <location>
        <begin position="1"/>
        <end position="48"/>
    </location>
</feature>
<dbReference type="InParanoid" id="A0A7N2R1U2"/>
<name>A0A7N2R1U2_QUELO</name>
<evidence type="ECO:0000313" key="15">
    <source>
        <dbReference type="EnsemblPlants" id="QL03p061451:mrna"/>
    </source>
</evidence>
<feature type="compositionally biased region" description="Basic residues" evidence="12">
    <location>
        <begin position="2183"/>
        <end position="2193"/>
    </location>
</feature>
<dbReference type="PROSITE" id="PS50827">
    <property type="entry name" value="DDT"/>
    <property type="match status" value="1"/>
</dbReference>
<dbReference type="InterPro" id="IPR011011">
    <property type="entry name" value="Znf_FYVE_PHD"/>
</dbReference>
<evidence type="ECO:0000256" key="6">
    <source>
        <dbReference type="ARBA" id="ARBA00023015"/>
    </source>
</evidence>
<keyword evidence="9" id="KW-0804">Transcription</keyword>
<reference evidence="15 16" key="1">
    <citation type="journal article" date="2016" name="G3 (Bethesda)">
        <title>First Draft Assembly and Annotation of the Genome of a California Endemic Oak Quercus lobata Nee (Fagaceae).</title>
        <authorList>
            <person name="Sork V.L."/>
            <person name="Fitz-Gibbon S.T."/>
            <person name="Puiu D."/>
            <person name="Crepeau M."/>
            <person name="Gugger P.F."/>
            <person name="Sherman R."/>
            <person name="Stevens K."/>
            <person name="Langley C.H."/>
            <person name="Pellegrini M."/>
            <person name="Salzberg S.L."/>
        </authorList>
    </citation>
    <scope>NUCLEOTIDE SEQUENCE [LARGE SCALE GENOMIC DNA]</scope>
    <source>
        <strain evidence="15 16">cv. SW786</strain>
    </source>
</reference>
<dbReference type="PROSITE" id="PS50016">
    <property type="entry name" value="ZF_PHD_2"/>
    <property type="match status" value="1"/>
</dbReference>
<dbReference type="Pfam" id="PF15612">
    <property type="entry name" value="WHIM1"/>
    <property type="match status" value="1"/>
</dbReference>
<organism evidence="15 16">
    <name type="scientific">Quercus lobata</name>
    <name type="common">Valley oak</name>
    <dbReference type="NCBI Taxonomy" id="97700"/>
    <lineage>
        <taxon>Eukaryota</taxon>
        <taxon>Viridiplantae</taxon>
        <taxon>Streptophyta</taxon>
        <taxon>Embryophyta</taxon>
        <taxon>Tracheophyta</taxon>
        <taxon>Spermatophyta</taxon>
        <taxon>Magnoliopsida</taxon>
        <taxon>eudicotyledons</taxon>
        <taxon>Gunneridae</taxon>
        <taxon>Pentapetalae</taxon>
        <taxon>rosids</taxon>
        <taxon>fabids</taxon>
        <taxon>Fagales</taxon>
        <taxon>Fagaceae</taxon>
        <taxon>Quercus</taxon>
    </lineage>
</organism>
<dbReference type="PROSITE" id="PS51542">
    <property type="entry name" value="FYRN"/>
    <property type="match status" value="1"/>
</dbReference>
<keyword evidence="3" id="KW-0479">Metal-binding</keyword>
<proteinExistence type="predicted"/>
<dbReference type="SMART" id="SM00249">
    <property type="entry name" value="PHD"/>
    <property type="match status" value="1"/>
</dbReference>
<reference evidence="15" key="2">
    <citation type="submission" date="2021-01" db="UniProtKB">
        <authorList>
            <consortium name="EnsemblPlants"/>
        </authorList>
    </citation>
    <scope>IDENTIFICATION</scope>
</reference>
<dbReference type="PROSITE" id="PS51543">
    <property type="entry name" value="FYRC"/>
    <property type="match status" value="1"/>
</dbReference>
<dbReference type="InterPro" id="IPR001965">
    <property type="entry name" value="Znf_PHD"/>
</dbReference>
<keyword evidence="8" id="KW-0238">DNA-binding</keyword>
<keyword evidence="4 11" id="KW-0863">Zinc-finger</keyword>
<dbReference type="EnsemblPlants" id="QL03p061451:mrna">
    <property type="protein sequence ID" value="QL03p061451:mrna"/>
    <property type="gene ID" value="QL03p061451"/>
</dbReference>
<keyword evidence="7" id="KW-0103">Bromodomain</keyword>
<dbReference type="Gramene" id="QL03p061451:mrna">
    <property type="protein sequence ID" value="QL03p061451:mrna"/>
    <property type="gene ID" value="QL03p061451"/>
</dbReference>
<evidence type="ECO:0000256" key="10">
    <source>
        <dbReference type="ARBA" id="ARBA00023242"/>
    </source>
</evidence>
<dbReference type="InterPro" id="IPR036427">
    <property type="entry name" value="Bromodomain-like_sf"/>
</dbReference>
<keyword evidence="2" id="KW-0808">Transferase</keyword>
<evidence type="ECO:0000256" key="4">
    <source>
        <dbReference type="ARBA" id="ARBA00022771"/>
    </source>
</evidence>
<evidence type="ECO:0000256" key="7">
    <source>
        <dbReference type="ARBA" id="ARBA00023117"/>
    </source>
</evidence>
<dbReference type="GO" id="GO:0016740">
    <property type="term" value="F:transferase activity"/>
    <property type="evidence" value="ECO:0007669"/>
    <property type="project" value="UniProtKB-KW"/>
</dbReference>
<dbReference type="Proteomes" id="UP000594261">
    <property type="component" value="Chromosome 3"/>
</dbReference>
<evidence type="ECO:0000256" key="8">
    <source>
        <dbReference type="ARBA" id="ARBA00023125"/>
    </source>
</evidence>
<dbReference type="GO" id="GO:0005634">
    <property type="term" value="C:nucleus"/>
    <property type="evidence" value="ECO:0007669"/>
    <property type="project" value="UniProtKB-SubCell"/>
</dbReference>
<accession>A0A7N2R1U2</accession>
<dbReference type="InterPro" id="IPR019786">
    <property type="entry name" value="Zinc_finger_PHD-type_CS"/>
</dbReference>
<dbReference type="PROSITE" id="PS01359">
    <property type="entry name" value="ZF_PHD_1"/>
    <property type="match status" value="1"/>
</dbReference>
<dbReference type="InterPro" id="IPR018501">
    <property type="entry name" value="DDT_dom"/>
</dbReference>
<dbReference type="InterPro" id="IPR016177">
    <property type="entry name" value="DNA-bd_dom_sf"/>
</dbReference>
<dbReference type="GO" id="GO:0140993">
    <property type="term" value="F:histone modifying activity"/>
    <property type="evidence" value="ECO:0007669"/>
    <property type="project" value="UniProtKB-ARBA"/>
</dbReference>
<dbReference type="InterPro" id="IPR028942">
    <property type="entry name" value="WHIM1_dom"/>
</dbReference>
<evidence type="ECO:0000259" key="13">
    <source>
        <dbReference type="PROSITE" id="PS50016"/>
    </source>
</evidence>
<dbReference type="InterPro" id="IPR003888">
    <property type="entry name" value="FYrich_N"/>
</dbReference>
<feature type="domain" description="PHD-type" evidence="13">
    <location>
        <begin position="1188"/>
        <end position="1238"/>
    </location>
</feature>
<dbReference type="GO" id="GO:0008270">
    <property type="term" value="F:zinc ion binding"/>
    <property type="evidence" value="ECO:0007669"/>
    <property type="project" value="UniProtKB-KW"/>
</dbReference>
<feature type="domain" description="DDT" evidence="14">
    <location>
        <begin position="683"/>
        <end position="747"/>
    </location>
</feature>
<dbReference type="OMA" id="CELINPW"/>
<evidence type="ECO:0000256" key="12">
    <source>
        <dbReference type="SAM" id="MobiDB-lite"/>
    </source>
</evidence>
<keyword evidence="5" id="KW-0862">Zinc</keyword>
<keyword evidence="6" id="KW-0805">Transcription regulation</keyword>
<comment type="subcellular location">
    <subcellularLocation>
        <location evidence="1">Nucleus</location>
    </subcellularLocation>
</comment>
<dbReference type="EMBL" id="LRBV02000003">
    <property type="status" value="NOT_ANNOTATED_CDS"/>
    <property type="molecule type" value="Genomic_DNA"/>
</dbReference>
<evidence type="ECO:0000259" key="14">
    <source>
        <dbReference type="PROSITE" id="PS50827"/>
    </source>
</evidence>
<keyword evidence="16" id="KW-1185">Reference proteome</keyword>
<dbReference type="SUPFAM" id="SSF54171">
    <property type="entry name" value="DNA-binding domain"/>
    <property type="match status" value="1"/>
</dbReference>
<evidence type="ECO:0000256" key="3">
    <source>
        <dbReference type="ARBA" id="ARBA00022723"/>
    </source>
</evidence>
<dbReference type="PANTHER" id="PTHR47162">
    <property type="entry name" value="OS02G0192300 PROTEIN"/>
    <property type="match status" value="1"/>
</dbReference>
<sequence length="2193" mass="243684">MELNEPTRVMPFDIDLNEPPLPSPRDSHLSPPPPPPPSPPPPPPPSRPRAAVLLDINAAPPIEPDADQCLQSMNSRMHVVRDSSFIGNSLNDPVTCSNLLYVGNEFDLLKTPGSVRHNVRSDFKDSVQQRLNFDGNFTETDLGSKLKGGLWASDTTPHKIPFQNPSEAYMQELREFIAENHGILEDGWRVELSYCQNRKKIFPVYCAPDGNKFPSMFDVARHLGLVLDCLSVEPEGTSDRFAFWRKRLHLCRRKESMYSKAKNLDRFQENLRSFHGEVSLGIGTEVNQACRLKDNSGTTETPSSEDNEGCAVGQLQEGLPIQFEDFCILSVGEVDPRPSYHNTSQIWPIGYRSSWHDRITGSLFVCDISDGGDSGPVFKVQRFSCSARPIPIGSTVISKPGFGLHNAEGKVESDDSTTFVIIDDDDINIQMILFDHSPPQLDHDRLAGSGNISNEVCNLQTMNSLQTESNFFPQSPRKYTAVNSGVIDNIGEFLVEGRSSISVWKMVSQTLADACRNVYKKTGLCKFCCKDAVPIMWSSCLHSESTKSDDSLAKFCYISGPINIPCCIQSDDELITTCEALVKWLDQDRFGLDMEFVQEFIEQLPGVHACSEYKFLNERCDISKLRTVGSGFLLVKRKTGMQSEKEADGFLKGCKRSRKRAFEESVKKDCSPPGKPVSLKLPADSIGDVLQSWELLCRFSEVLGLEEPLSFKELEEELINGYSFITRRTLTKVHCSLLKVLLGELQVKVAAFVDPNSDVVGSKFRRGRKKDADYLISVKKSMLDMLPVDELTWLELARRYILTVSFMHGNLDSTEIIGRESCRVLQCLRGDGGLISDSNVEVAGREADTLLLAEATKQIFGSAHSVDNGSSVEHKKSDTIVGCKTVTVNNGETPEWAQALEPVRKLPTNVGARIRNCVYSALEKDPPEWAKKVLEHSISKEVYKGNASGPTKKAVLSILAEVCGEDPQQKPNRKRKDKCVNTVSDVIMKQCRNVLHLAAAADKKMVFGSVLGGSLNISDDDDDDEGLLQSPSMLSRPLDFRIIDMKLTSGAYGGSHDAFLEDVREVWRNIRTACGDQADLIHLAETLSQKFEVLYKKEGSEQRLKVSASSENRGYEQSSSLDIGTGEKRFKIGAKNENRGGNLDQIVLNFVPKLVDNETGGCSSAEAKNKMGDINECARENPKARSDEGVCKLCGVNKDDKNVLLCDTCDSGYHTYCLNPPLAKIPHGNWYCPSCVTGNCITQGSSQSTEVISRFRKKRCQREFNHRFPKALAHLVTTMAMKEYWEYTVEERIFLLKFLCDEVLNSAKIREHLEQCASMSADLQQKLHSLSSEWRNLKLREEVVAAQVGKVNQSTLNGVGNSVTEEVAIVRTSYRKLMGQLLSRSSCMSPFSTNMNTLEDGLGWPVPNDSSKQPCWLYSKSSSEKHSTSSGSQIVKMHDVEFQKNQLSFGKNGFISENSICRMMPSSEKDSYSRQNMLPFSIPQQQKAKPSGANVTWSNFEGKQDLENGSVDGSRVPYCEFLRGHLSSDTIRTHVAEHVHAVHINSGNLFPSYRGVIQPAVNESQAKNLKASFLKNEITVLQDSIACLESQLLKVSLRKDFLGRDSAGRLYWGFSWLGTPPWVVIDGTMLVLQKKIEKQGTSLPSSSTLRCPFGTGSVLSSEGLDISNPYMYVHNDNTTFPWISFQSDTEIEELIQWLRDTHPLERDLLGAILQWQNIRYKDSNEAINCVQGVDQPTSSRPDNSEELVNSNAIGASIVLEKKFGACLKSESSIPMKQSWKAEVKFSEKMCRCDCLELIWPSRCHCYSCHQSFSTSEELKRHDNGMCHPSVPTSGNKVNGSVLKGKGMMMTETSLGECSNEIGLSRVSGSVMHEVGVEFNKITEELACPFDIEEISTKFITKDSNKELVQEIGLIGSNGVPSFVPSTSPFLDDPTLKLEPSWKNEGKQGGNSKNIENQLQHSVEGKMKINGRQGKFSINSTRRFAKNGKFEGSMKGVKSPFLKNSDLRVVNCSIICESSSRPIIGRAVQLLRQLKMNLLDMDAALPEEALKPSMAGLDKRHAWRVFVKSAKSIMEMVQATIVFEEMIKTEYLRNGRQYWSSLSAAARIATISSLALHICTLDASLVYEKPLPSSSPTVIENLGSESDIKILTCSNPLDTPMTSCKPVQKTFGVDLTDNANPSSKRSKKRKDSGG</sequence>
<evidence type="ECO:0000256" key="11">
    <source>
        <dbReference type="PROSITE-ProRule" id="PRU00146"/>
    </source>
</evidence>
<dbReference type="CDD" id="cd15519">
    <property type="entry name" value="PHD1_Lid2p_like"/>
    <property type="match status" value="1"/>
</dbReference>
<dbReference type="GO" id="GO:0048731">
    <property type="term" value="P:system development"/>
    <property type="evidence" value="ECO:0007669"/>
    <property type="project" value="UniProtKB-ARBA"/>
</dbReference>
<dbReference type="Pfam" id="PF00628">
    <property type="entry name" value="PHD"/>
    <property type="match status" value="1"/>
</dbReference>
<protein>
    <recommendedName>
        <fullName evidence="17">Methyl-CpG-binding domain-containing protein 9</fullName>
    </recommendedName>
</protein>
<dbReference type="Gene3D" id="2.30.30.1150">
    <property type="match status" value="1"/>
</dbReference>
<dbReference type="Gene3D" id="1.20.920.10">
    <property type="entry name" value="Bromodomain-like"/>
    <property type="match status" value="1"/>
</dbReference>
<dbReference type="PANTHER" id="PTHR47162:SF10">
    <property type="entry name" value="METHYL-CPG-BINDING DOMAIN-CONTAINING PROTEIN 9 ISOFORM X1"/>
    <property type="match status" value="1"/>
</dbReference>
<evidence type="ECO:0000313" key="16">
    <source>
        <dbReference type="Proteomes" id="UP000594261"/>
    </source>
</evidence>
<dbReference type="GO" id="GO:0003677">
    <property type="term" value="F:DNA binding"/>
    <property type="evidence" value="ECO:0007669"/>
    <property type="project" value="UniProtKB-KW"/>
</dbReference>
<dbReference type="Pfam" id="PF02791">
    <property type="entry name" value="DDT"/>
    <property type="match status" value="1"/>
</dbReference>
<dbReference type="PROSITE" id="PS00028">
    <property type="entry name" value="ZINC_FINGER_C2H2_1"/>
    <property type="match status" value="1"/>
</dbReference>
<evidence type="ECO:0008006" key="17">
    <source>
        <dbReference type="Google" id="ProtNLM"/>
    </source>
</evidence>
<dbReference type="SUPFAM" id="SSF57903">
    <property type="entry name" value="FYVE/PHD zinc finger"/>
    <property type="match status" value="1"/>
</dbReference>
<dbReference type="Gene3D" id="3.30.160.360">
    <property type="match status" value="1"/>
</dbReference>
<dbReference type="GO" id="GO:0000785">
    <property type="term" value="C:chromatin"/>
    <property type="evidence" value="ECO:0007669"/>
    <property type="project" value="UniProtKB-ARBA"/>
</dbReference>
<evidence type="ECO:0000256" key="5">
    <source>
        <dbReference type="ARBA" id="ARBA00022833"/>
    </source>
</evidence>
<feature type="compositionally biased region" description="Pro residues" evidence="12">
    <location>
        <begin position="30"/>
        <end position="47"/>
    </location>
</feature>
<dbReference type="SUPFAM" id="SSF47370">
    <property type="entry name" value="Bromodomain"/>
    <property type="match status" value="1"/>
</dbReference>
<evidence type="ECO:0000256" key="2">
    <source>
        <dbReference type="ARBA" id="ARBA00022679"/>
    </source>
</evidence>
<dbReference type="InterPro" id="IPR013087">
    <property type="entry name" value="Znf_C2H2_type"/>
</dbReference>